<dbReference type="Proteomes" id="UP000265520">
    <property type="component" value="Unassembled WGS sequence"/>
</dbReference>
<dbReference type="PANTHER" id="PTHR33223">
    <property type="entry name" value="CCHC-TYPE DOMAIN-CONTAINING PROTEIN"/>
    <property type="match status" value="1"/>
</dbReference>
<comment type="caution">
    <text evidence="3">The sequence shown here is derived from an EMBL/GenBank/DDBJ whole genome shotgun (WGS) entry which is preliminary data.</text>
</comment>
<evidence type="ECO:0000313" key="4">
    <source>
        <dbReference type="Proteomes" id="UP000265520"/>
    </source>
</evidence>
<dbReference type="Pfam" id="PF03732">
    <property type="entry name" value="Retrotrans_gag"/>
    <property type="match status" value="1"/>
</dbReference>
<evidence type="ECO:0000259" key="2">
    <source>
        <dbReference type="Pfam" id="PF03732"/>
    </source>
</evidence>
<evidence type="ECO:0000256" key="1">
    <source>
        <dbReference type="SAM" id="MobiDB-lite"/>
    </source>
</evidence>
<feature type="domain" description="Retrotransposon gag" evidence="2">
    <location>
        <begin position="80"/>
        <end position="152"/>
    </location>
</feature>
<name>A0A392QSS3_9FABA</name>
<proteinExistence type="predicted"/>
<keyword evidence="4" id="KW-1185">Reference proteome</keyword>
<protein>
    <recommendedName>
        <fullName evidence="2">Retrotransposon gag domain-containing protein</fullName>
    </recommendedName>
</protein>
<feature type="region of interest" description="Disordered" evidence="1">
    <location>
        <begin position="25"/>
        <end position="47"/>
    </location>
</feature>
<dbReference type="InterPro" id="IPR005162">
    <property type="entry name" value="Retrotrans_gag_dom"/>
</dbReference>
<organism evidence="3 4">
    <name type="scientific">Trifolium medium</name>
    <dbReference type="NCBI Taxonomy" id="97028"/>
    <lineage>
        <taxon>Eukaryota</taxon>
        <taxon>Viridiplantae</taxon>
        <taxon>Streptophyta</taxon>
        <taxon>Embryophyta</taxon>
        <taxon>Tracheophyta</taxon>
        <taxon>Spermatophyta</taxon>
        <taxon>Magnoliopsida</taxon>
        <taxon>eudicotyledons</taxon>
        <taxon>Gunneridae</taxon>
        <taxon>Pentapetalae</taxon>
        <taxon>rosids</taxon>
        <taxon>fabids</taxon>
        <taxon>Fabales</taxon>
        <taxon>Fabaceae</taxon>
        <taxon>Papilionoideae</taxon>
        <taxon>50 kb inversion clade</taxon>
        <taxon>NPAAA clade</taxon>
        <taxon>Hologalegina</taxon>
        <taxon>IRL clade</taxon>
        <taxon>Trifolieae</taxon>
        <taxon>Trifolium</taxon>
    </lineage>
</organism>
<feature type="non-terminal residue" evidence="3">
    <location>
        <position position="161"/>
    </location>
</feature>
<accession>A0A392QSS3</accession>
<dbReference type="AlphaFoldDB" id="A0A392QSS3"/>
<dbReference type="EMBL" id="LXQA010154123">
    <property type="protein sequence ID" value="MCI26576.1"/>
    <property type="molecule type" value="Genomic_DNA"/>
</dbReference>
<evidence type="ECO:0000313" key="3">
    <source>
        <dbReference type="EMBL" id="MCI26576.1"/>
    </source>
</evidence>
<sequence length="161" mass="18610">METIARQQETFQTLITNQLPSLLQNHIQPTPASSSNHHSPFKPPKIHLSPFDGSNPLDWIFQAEQYFDLAQIAPAQRMQFLPFFMKGDALGWYKWMTANHQISTWEAFQRALELRFGPSTFDNHQANLFKLTQKGTVTEFQQQFETLSNRVIGMPAEMLLN</sequence>
<dbReference type="PANTHER" id="PTHR33223:SF6">
    <property type="entry name" value="CCHC-TYPE DOMAIN-CONTAINING PROTEIN"/>
    <property type="match status" value="1"/>
</dbReference>
<feature type="compositionally biased region" description="Polar residues" evidence="1">
    <location>
        <begin position="25"/>
        <end position="38"/>
    </location>
</feature>
<reference evidence="3 4" key="1">
    <citation type="journal article" date="2018" name="Front. Plant Sci.">
        <title>Red Clover (Trifolium pratense) and Zigzag Clover (T. medium) - A Picture of Genomic Similarities and Differences.</title>
        <authorList>
            <person name="Dluhosova J."/>
            <person name="Istvanek J."/>
            <person name="Nedelnik J."/>
            <person name="Repkova J."/>
        </authorList>
    </citation>
    <scope>NUCLEOTIDE SEQUENCE [LARGE SCALE GENOMIC DNA]</scope>
    <source>
        <strain evidence="4">cv. 10/8</strain>
        <tissue evidence="3">Leaf</tissue>
    </source>
</reference>